<feature type="region of interest" description="Disordered" evidence="1">
    <location>
        <begin position="1"/>
        <end position="24"/>
    </location>
</feature>
<dbReference type="EMBL" id="NBNE01009909">
    <property type="protein sequence ID" value="OWY97947.1"/>
    <property type="molecule type" value="Genomic_DNA"/>
</dbReference>
<evidence type="ECO:0000256" key="1">
    <source>
        <dbReference type="SAM" id="MobiDB-lite"/>
    </source>
</evidence>
<comment type="caution">
    <text evidence="2">The sequence shown here is derived from an EMBL/GenBank/DDBJ whole genome shotgun (WGS) entry which is preliminary data.</text>
</comment>
<gene>
    <name evidence="2" type="ORF">PHMEG_00031405</name>
</gene>
<reference evidence="3" key="1">
    <citation type="submission" date="2017-03" db="EMBL/GenBank/DDBJ databases">
        <title>Phytopthora megakarya and P. palmivora, two closely related causual agents of cacao black pod achieved similar genome size and gene model numbers by different mechanisms.</title>
        <authorList>
            <person name="Ali S."/>
            <person name="Shao J."/>
            <person name="Larry D.J."/>
            <person name="Kronmiller B."/>
            <person name="Shen D."/>
            <person name="Strem M.D."/>
            <person name="Melnick R.L."/>
            <person name="Guiltinan M.J."/>
            <person name="Tyler B.M."/>
            <person name="Meinhardt L.W."/>
            <person name="Bailey B.A."/>
        </authorList>
    </citation>
    <scope>NUCLEOTIDE SEQUENCE [LARGE SCALE GENOMIC DNA]</scope>
    <source>
        <strain evidence="3">zdho120</strain>
    </source>
</reference>
<dbReference type="Proteomes" id="UP000198211">
    <property type="component" value="Unassembled WGS sequence"/>
</dbReference>
<dbReference type="OrthoDB" id="127242at2759"/>
<keyword evidence="3" id="KW-1185">Reference proteome</keyword>
<dbReference type="AlphaFoldDB" id="A0A225UYX4"/>
<organism evidence="2 3">
    <name type="scientific">Phytophthora megakarya</name>
    <dbReference type="NCBI Taxonomy" id="4795"/>
    <lineage>
        <taxon>Eukaryota</taxon>
        <taxon>Sar</taxon>
        <taxon>Stramenopiles</taxon>
        <taxon>Oomycota</taxon>
        <taxon>Peronosporomycetes</taxon>
        <taxon>Peronosporales</taxon>
        <taxon>Peronosporaceae</taxon>
        <taxon>Phytophthora</taxon>
    </lineage>
</organism>
<protein>
    <submittedName>
        <fullName evidence="2">Transposase</fullName>
    </submittedName>
</protein>
<feature type="compositionally biased region" description="Polar residues" evidence="1">
    <location>
        <begin position="1"/>
        <end position="16"/>
    </location>
</feature>
<name>A0A225UYX4_9STRA</name>
<evidence type="ECO:0000313" key="2">
    <source>
        <dbReference type="EMBL" id="OWY97947.1"/>
    </source>
</evidence>
<proteinExistence type="predicted"/>
<sequence length="96" mass="11047">MFLSEATSVLQRTGSPSFIDETSKDGRDTLRKYAWTRINTPATVNLPFTRGERVFFAWESTPGTFDRLTFHEAFKTRIAPYINPWSLPRYLVVGNV</sequence>
<evidence type="ECO:0000313" key="3">
    <source>
        <dbReference type="Proteomes" id="UP000198211"/>
    </source>
</evidence>
<accession>A0A225UYX4</accession>